<keyword evidence="1" id="KW-0472">Membrane</keyword>
<dbReference type="Pfam" id="PF13346">
    <property type="entry name" value="ABC2_membrane_5"/>
    <property type="match status" value="1"/>
</dbReference>
<evidence type="ECO:0000313" key="3">
    <source>
        <dbReference type="Proteomes" id="UP000654304"/>
    </source>
</evidence>
<feature type="transmembrane region" description="Helical" evidence="1">
    <location>
        <begin position="65"/>
        <end position="89"/>
    </location>
</feature>
<keyword evidence="3" id="KW-1185">Reference proteome</keyword>
<name>A0ABR7A4U3_9BURK</name>
<accession>A0ABR7A4U3</accession>
<keyword evidence="1" id="KW-0812">Transmembrane</keyword>
<feature type="transmembrane region" description="Helical" evidence="1">
    <location>
        <begin position="205"/>
        <end position="222"/>
    </location>
</feature>
<evidence type="ECO:0000313" key="2">
    <source>
        <dbReference type="EMBL" id="MBC3931839.1"/>
    </source>
</evidence>
<feature type="transmembrane region" description="Helical" evidence="1">
    <location>
        <begin position="21"/>
        <end position="43"/>
    </location>
</feature>
<feature type="transmembrane region" description="Helical" evidence="1">
    <location>
        <begin position="120"/>
        <end position="149"/>
    </location>
</feature>
<dbReference type="InterPro" id="IPR025699">
    <property type="entry name" value="ABC2_memb-like"/>
</dbReference>
<reference evidence="2 3" key="1">
    <citation type="submission" date="2020-08" db="EMBL/GenBank/DDBJ databases">
        <title>Novel species isolated from subtropical streams in China.</title>
        <authorList>
            <person name="Lu H."/>
        </authorList>
    </citation>
    <scope>NUCLEOTIDE SEQUENCE [LARGE SCALE GENOMIC DNA]</scope>
    <source>
        <strain evidence="2 3">CY22W</strain>
    </source>
</reference>
<dbReference type="RefSeq" id="WP_186903550.1">
    <property type="nucleotide sequence ID" value="NZ_JACOGD010000004.1"/>
</dbReference>
<comment type="caution">
    <text evidence="2">The sequence shown here is derived from an EMBL/GenBank/DDBJ whole genome shotgun (WGS) entry which is preliminary data.</text>
</comment>
<dbReference type="EMBL" id="JACOGD010000004">
    <property type="protein sequence ID" value="MBC3931839.1"/>
    <property type="molecule type" value="Genomic_DNA"/>
</dbReference>
<proteinExistence type="predicted"/>
<dbReference type="Proteomes" id="UP000654304">
    <property type="component" value="Unassembled WGS sequence"/>
</dbReference>
<gene>
    <name evidence="2" type="ORF">H8K43_09170</name>
</gene>
<evidence type="ECO:0000256" key="1">
    <source>
        <dbReference type="SAM" id="Phobius"/>
    </source>
</evidence>
<keyword evidence="1" id="KW-1133">Transmembrane helix</keyword>
<protein>
    <submittedName>
        <fullName evidence="2">ABC-2 transporter permease</fullName>
    </submittedName>
</protein>
<feature type="transmembrane region" description="Helical" evidence="1">
    <location>
        <begin position="288"/>
        <end position="305"/>
    </location>
</feature>
<feature type="transmembrane region" description="Helical" evidence="1">
    <location>
        <begin position="169"/>
        <end position="193"/>
    </location>
</feature>
<sequence length="310" mass="34927">MITLFWLIKREYWEYKKMLSRLLAVLMAISIGLSCIVAFKHIANHMATANFFFSTGTYQQSRREWIFFFYSGNRAAFFIALLVVLWIYFSHTLSNERANKSCYLWKSLPVSDVQTVTAKLLFGLLVIPVFALIALALTQAMGMLVMAGADWWTGASGYAEFLNSDLHMIFVQTMLQAFPVYLLWAMPSAGWLLLNSALAKQRAGLHALLFPLLIALAGHYTASAYGSSLGWAEQVLHCAFRLVGSLLPTSWAPMLVTNENVPKLAVMITPNRSLMSLDISSLYVTPDLWWGVVAGISMIWLAAFVRRWQE</sequence>
<organism evidence="2 3">
    <name type="scientific">Undibacterium curvum</name>
    <dbReference type="NCBI Taxonomy" id="2762294"/>
    <lineage>
        <taxon>Bacteria</taxon>
        <taxon>Pseudomonadati</taxon>
        <taxon>Pseudomonadota</taxon>
        <taxon>Betaproteobacteria</taxon>
        <taxon>Burkholderiales</taxon>
        <taxon>Oxalobacteraceae</taxon>
        <taxon>Undibacterium</taxon>
    </lineage>
</organism>